<organism evidence="2 3">
    <name type="scientific">Pseudomonas fluorescens</name>
    <dbReference type="NCBI Taxonomy" id="294"/>
    <lineage>
        <taxon>Bacteria</taxon>
        <taxon>Pseudomonadati</taxon>
        <taxon>Pseudomonadota</taxon>
        <taxon>Gammaproteobacteria</taxon>
        <taxon>Pseudomonadales</taxon>
        <taxon>Pseudomonadaceae</taxon>
        <taxon>Pseudomonas</taxon>
    </lineage>
</organism>
<evidence type="ECO:0000256" key="1">
    <source>
        <dbReference type="SAM" id="Phobius"/>
    </source>
</evidence>
<evidence type="ECO:0000313" key="3">
    <source>
        <dbReference type="Proteomes" id="UP000385207"/>
    </source>
</evidence>
<evidence type="ECO:0000313" key="2">
    <source>
        <dbReference type="EMBL" id="VVP34645.1"/>
    </source>
</evidence>
<dbReference type="Proteomes" id="UP000385207">
    <property type="component" value="Unassembled WGS sequence"/>
</dbReference>
<dbReference type="RefSeq" id="WP_224790753.1">
    <property type="nucleotide sequence ID" value="NZ_CABVII010000023.1"/>
</dbReference>
<dbReference type="AlphaFoldDB" id="A0A5E7NBX8"/>
<keyword evidence="1" id="KW-0812">Transmembrane</keyword>
<protein>
    <submittedName>
        <fullName evidence="2">Uncharacterized protein</fullName>
    </submittedName>
</protein>
<reference evidence="2 3" key="1">
    <citation type="submission" date="2019-09" db="EMBL/GenBank/DDBJ databases">
        <authorList>
            <person name="Chandra G."/>
            <person name="Truman W A."/>
        </authorList>
    </citation>
    <scope>NUCLEOTIDE SEQUENCE [LARGE SCALE GENOMIC DNA]</scope>
    <source>
        <strain evidence="2">PS862</strain>
    </source>
</reference>
<sequence>MAQQYLTPALIGLFSLLFLGIGFWINSRIAASKLAQQSSELQASHQTEHQQLLNDVALARQREQQMLHEQSEHQHQLKLASEALAHQREVEKQLSIQLGEFKTSLEAAKNIPRSLPVISAIYRKKTKTIYS</sequence>
<accession>A0A5E7NBX8</accession>
<keyword evidence="1" id="KW-0472">Membrane</keyword>
<keyword evidence="1" id="KW-1133">Transmembrane helix</keyword>
<feature type="transmembrane region" description="Helical" evidence="1">
    <location>
        <begin position="6"/>
        <end position="25"/>
    </location>
</feature>
<name>A0A5E7NBX8_PSEFL</name>
<proteinExistence type="predicted"/>
<gene>
    <name evidence="2" type="ORF">PS862_04556</name>
</gene>
<dbReference type="EMBL" id="CABVII010000023">
    <property type="protein sequence ID" value="VVP34645.1"/>
    <property type="molecule type" value="Genomic_DNA"/>
</dbReference>